<dbReference type="EMBL" id="CM040990">
    <property type="protein sequence ID" value="MCJ8741899.1"/>
    <property type="molecule type" value="Genomic_DNA"/>
</dbReference>
<name>A0ACC5Z1Y2_9TELE</name>
<gene>
    <name evidence="1" type="ORF">PDJAM_G00076070</name>
</gene>
<accession>A0ACC5Z1Y2</accession>
<organism evidence="1 2">
    <name type="scientific">Pangasius djambal</name>
    <dbReference type="NCBI Taxonomy" id="1691987"/>
    <lineage>
        <taxon>Eukaryota</taxon>
        <taxon>Metazoa</taxon>
        <taxon>Chordata</taxon>
        <taxon>Craniata</taxon>
        <taxon>Vertebrata</taxon>
        <taxon>Euteleostomi</taxon>
        <taxon>Actinopterygii</taxon>
        <taxon>Neopterygii</taxon>
        <taxon>Teleostei</taxon>
        <taxon>Ostariophysi</taxon>
        <taxon>Siluriformes</taxon>
        <taxon>Pangasiidae</taxon>
        <taxon>Pangasius</taxon>
    </lineage>
</organism>
<evidence type="ECO:0000313" key="1">
    <source>
        <dbReference type="EMBL" id="MCJ8741899.1"/>
    </source>
</evidence>
<protein>
    <submittedName>
        <fullName evidence="1">Uncharacterized protein</fullName>
    </submittedName>
</protein>
<reference evidence="1" key="1">
    <citation type="submission" date="2020-02" db="EMBL/GenBank/DDBJ databases">
        <title>Genome sequencing of the panga catfish, Pangasius djambal.</title>
        <authorList>
            <person name="Wen M."/>
            <person name="Zahm M."/>
            <person name="Roques C."/>
            <person name="Cabau C."/>
            <person name="Klopp C."/>
            <person name="Donnadieu C."/>
            <person name="Jouanno E."/>
            <person name="Avarre J.-C."/>
            <person name="Campet M."/>
            <person name="Ha T."/>
            <person name="Dugue R."/>
            <person name="Lampietro C."/>
            <person name="Louis A."/>
            <person name="Herpin A."/>
            <person name="Echchiki A."/>
            <person name="Berthelot C."/>
            <person name="Parey E."/>
            <person name="Roest-Crollius H."/>
            <person name="Braasch I."/>
            <person name="Postlethwait J.H."/>
            <person name="Bobe J."/>
            <person name="Montfort J."/>
            <person name="Bouchez O."/>
            <person name="Begum T."/>
            <person name="Schartl M."/>
            <person name="Gustiano R."/>
            <person name="Guiguen Y."/>
        </authorList>
    </citation>
    <scope>NUCLEOTIDE SEQUENCE</scope>
    <source>
        <strain evidence="1">Pdj_M5554</strain>
    </source>
</reference>
<sequence>MQVGILLEVCEASGGVHEAFLLVLCPGEASLTLALHTQTKEGKSNTSIICCTVTFFKRPLRMTSVFTSSTGKLCYEESLAIDWLWNHVKFRLQNAIAFSSAPANCF</sequence>
<dbReference type="Proteomes" id="UP000830395">
    <property type="component" value="Chromosome 16"/>
</dbReference>
<proteinExistence type="predicted"/>
<comment type="caution">
    <text evidence="1">The sequence shown here is derived from an EMBL/GenBank/DDBJ whole genome shotgun (WGS) entry which is preliminary data.</text>
</comment>
<evidence type="ECO:0000313" key="2">
    <source>
        <dbReference type="Proteomes" id="UP000830395"/>
    </source>
</evidence>
<keyword evidence="2" id="KW-1185">Reference proteome</keyword>